<dbReference type="InterPro" id="IPR001381">
    <property type="entry name" value="DHquinase_I"/>
</dbReference>
<evidence type="ECO:0000256" key="7">
    <source>
        <dbReference type="ARBA" id="ARBA00049442"/>
    </source>
</evidence>
<dbReference type="InterPro" id="IPR006151">
    <property type="entry name" value="Shikm_DH/Glu-tRNA_Rdtase"/>
</dbReference>
<feature type="binding site" evidence="8">
    <location>
        <position position="225"/>
    </location>
    <ligand>
        <name>3-dehydroquinate</name>
        <dbReference type="ChEBI" id="CHEBI:32364"/>
    </ligand>
</feature>
<dbReference type="Pfam" id="PF01488">
    <property type="entry name" value="Shikimate_DH"/>
    <property type="match status" value="1"/>
</dbReference>
<dbReference type="GO" id="GO:0003855">
    <property type="term" value="F:3-dehydroquinate dehydratase activity"/>
    <property type="evidence" value="ECO:0007669"/>
    <property type="project" value="UniProtKB-UniRule"/>
</dbReference>
<dbReference type="Gene3D" id="3.20.20.70">
    <property type="entry name" value="Aldolase class I"/>
    <property type="match status" value="1"/>
</dbReference>
<evidence type="ECO:0000256" key="9">
    <source>
        <dbReference type="HAMAP-Rule" id="MF_00222"/>
    </source>
</evidence>
<feature type="binding site" evidence="8">
    <location>
        <position position="80"/>
    </location>
    <ligand>
        <name>3-dehydroquinate</name>
        <dbReference type="ChEBI" id="CHEBI:32364"/>
    </ligand>
</feature>
<keyword evidence="14" id="KW-1185">Reference proteome</keyword>
<feature type="binding site" evidence="9">
    <location>
        <position position="306"/>
    </location>
    <ligand>
        <name>shikimate</name>
        <dbReference type="ChEBI" id="CHEBI:36208"/>
    </ligand>
</feature>
<keyword evidence="6 8" id="KW-0456">Lyase</keyword>
<dbReference type="NCBIfam" id="TIGR00507">
    <property type="entry name" value="aroE"/>
    <property type="match status" value="1"/>
</dbReference>
<keyword evidence="5 8" id="KW-0057">Aromatic amino acid biosynthesis</keyword>
<dbReference type="UniPathway" id="UPA00053">
    <property type="reaction ID" value="UER00086"/>
</dbReference>
<dbReference type="CDD" id="cd00502">
    <property type="entry name" value="DHQase_I"/>
    <property type="match status" value="1"/>
</dbReference>
<evidence type="ECO:0000256" key="1">
    <source>
        <dbReference type="ARBA" id="ARBA00004871"/>
    </source>
</evidence>
<dbReference type="EC" id="4.2.1.10" evidence="8"/>
<dbReference type="GO" id="GO:0019632">
    <property type="term" value="P:shikimate metabolic process"/>
    <property type="evidence" value="ECO:0007669"/>
    <property type="project" value="InterPro"/>
</dbReference>
<dbReference type="OrthoDB" id="9792692at2"/>
<evidence type="ECO:0000256" key="8">
    <source>
        <dbReference type="HAMAP-Rule" id="MF_00214"/>
    </source>
</evidence>
<evidence type="ECO:0000256" key="4">
    <source>
        <dbReference type="ARBA" id="ARBA00023002"/>
    </source>
</evidence>
<feature type="active site" description="Proton donor/acceptor" evidence="8">
    <location>
        <position position="140"/>
    </location>
</feature>
<comment type="function">
    <text evidence="9">Involved in the biosynthesis of the chorismate, which leads to the biosynthesis of aromatic amino acids. Catalyzes the reversible NADPH linked reduction of 3-dehydroshikimate (DHSA) to yield shikimate (SA).</text>
</comment>
<dbReference type="SUPFAM" id="SSF51569">
    <property type="entry name" value="Aldolase"/>
    <property type="match status" value="1"/>
</dbReference>
<evidence type="ECO:0000259" key="11">
    <source>
        <dbReference type="Pfam" id="PF08501"/>
    </source>
</evidence>
<feature type="binding site" evidence="9">
    <location>
        <position position="477"/>
    </location>
    <ligand>
        <name>NADP(+)</name>
        <dbReference type="ChEBI" id="CHEBI:58349"/>
    </ligand>
</feature>
<comment type="catalytic activity">
    <reaction evidence="7 9">
        <text>shikimate + NADP(+) = 3-dehydroshikimate + NADPH + H(+)</text>
        <dbReference type="Rhea" id="RHEA:17737"/>
        <dbReference type="ChEBI" id="CHEBI:15378"/>
        <dbReference type="ChEBI" id="CHEBI:16630"/>
        <dbReference type="ChEBI" id="CHEBI:36208"/>
        <dbReference type="ChEBI" id="CHEBI:57783"/>
        <dbReference type="ChEBI" id="CHEBI:58349"/>
        <dbReference type="EC" id="1.1.1.25"/>
    </reaction>
</comment>
<evidence type="ECO:0000256" key="5">
    <source>
        <dbReference type="ARBA" id="ARBA00023141"/>
    </source>
</evidence>
<dbReference type="Gene3D" id="3.40.50.10860">
    <property type="entry name" value="Leucine Dehydrogenase, chain A, domain 1"/>
    <property type="match status" value="1"/>
</dbReference>
<feature type="active site" description="Schiff-base intermediate with substrate" evidence="8">
    <location>
        <position position="164"/>
    </location>
</feature>
<sequence>MNSTFSSVSSHYLRARIGKICVAIIGSTPVDLVQKAETAYRETTFLEFRIDYLPKPLAALPALKEFLGKHPEVTAIATCRREAVGGRFVGTSHAELDVLQKAIASGCQLVDVELQTAEEIRPAAMDKLRAQGGGLILSYHDFVTTKDLDGVFERMLAFEPEFIKVVSTARSLADNVALIRFLERARDKANVVGICMGEQGVISRILGPRSGSVFTFASATTGEETAPGQLSAQTLLELYRVDQLDAATKVYGVAGNPVTHSLSPTMLNAAFRRERVNSVYLPLQTSALSDLLTLVREVPLSGLSVTMPFKQEILKHLQKTDAISEKIGACNTVVRSQDGKLYGFNTDVAAVVRPLEKRLVLRGAKVLVLGAGGAARAAVFGLKEKGAEVSILNRSLLNAQKLAKEAKAKVAKAEQLGKSDFDVIVNATPVGMGGVKTHSLLKPEEINARIVFDLVYNPIDTPLIKAARAKNIPVITGIEMFVHQGARQFEIWTGKPAPEDEMLRVVLHSLRQRAATANGSH</sequence>
<reference evidence="13 14" key="1">
    <citation type="journal article" date="2018" name="Front. Microbiol.">
        <title>Hydrolytic Capabilities as a Key to Environmental Success: Chitinolytic and Cellulolytic Acidobacteria From Acidic Sub-arctic Soils and Boreal Peatlands.</title>
        <authorList>
            <person name="Belova S.E."/>
            <person name="Ravin N.V."/>
            <person name="Pankratov T.A."/>
            <person name="Rakitin A.L."/>
            <person name="Ivanova A.A."/>
            <person name="Beletsky A.V."/>
            <person name="Mardanov A.V."/>
            <person name="Sinninghe Damste J.S."/>
            <person name="Dedysh S.N."/>
        </authorList>
    </citation>
    <scope>NUCLEOTIDE SEQUENCE [LARGE SCALE GENOMIC DNA]</scope>
    <source>
        <strain evidence="13 14">SBC82</strain>
    </source>
</reference>
<dbReference type="GO" id="GO:0009073">
    <property type="term" value="P:aromatic amino acid family biosynthetic process"/>
    <property type="evidence" value="ECO:0007669"/>
    <property type="project" value="UniProtKB-KW"/>
</dbReference>
<feature type="binding site" evidence="8">
    <location>
        <position position="229"/>
    </location>
    <ligand>
        <name>3-dehydroquinate</name>
        <dbReference type="ChEBI" id="CHEBI:32364"/>
    </ligand>
</feature>
<dbReference type="CDD" id="cd01065">
    <property type="entry name" value="NAD_bind_Shikimate_DH"/>
    <property type="match status" value="1"/>
</dbReference>
<dbReference type="GO" id="GO:0050661">
    <property type="term" value="F:NADP binding"/>
    <property type="evidence" value="ECO:0007669"/>
    <property type="project" value="InterPro"/>
</dbReference>
<dbReference type="Pfam" id="PF01487">
    <property type="entry name" value="DHquinase_I"/>
    <property type="match status" value="1"/>
</dbReference>
<name>A0A2Z5FW29_9BACT</name>
<feature type="binding site" evidence="9">
    <location>
        <position position="456"/>
    </location>
    <ligand>
        <name>shikimate</name>
        <dbReference type="ChEBI" id="CHEBI:36208"/>
    </ligand>
</feature>
<feature type="domain" description="Quinate/shikimate 5-dehydrogenase/glutamyl-tRNA reductase" evidence="10">
    <location>
        <begin position="361"/>
        <end position="428"/>
    </location>
</feature>
<feature type="binding site" evidence="8">
    <location>
        <begin position="47"/>
        <end position="49"/>
    </location>
    <ligand>
        <name>3-dehydroquinate</name>
        <dbReference type="ChEBI" id="CHEBI:32364"/>
    </ligand>
</feature>
<dbReference type="PROSITE" id="PS01028">
    <property type="entry name" value="DEHYDROQUINASE_I"/>
    <property type="match status" value="1"/>
</dbReference>
<dbReference type="InterPro" id="IPR013708">
    <property type="entry name" value="Shikimate_DH-bd_N"/>
</dbReference>
<feature type="domain" description="SDH C-terminal" evidence="12">
    <location>
        <begin position="477"/>
        <end position="507"/>
    </location>
</feature>
<feature type="binding site" evidence="8">
    <location>
        <position position="204"/>
    </location>
    <ligand>
        <name>3-dehydroquinate</name>
        <dbReference type="ChEBI" id="CHEBI:32364"/>
    </ligand>
</feature>
<comment type="similarity">
    <text evidence="8">Belongs to the type-I 3-dehydroquinase family.</text>
</comment>
<dbReference type="InterPro" id="IPR022893">
    <property type="entry name" value="Shikimate_DH_fam"/>
</dbReference>
<comment type="catalytic activity">
    <reaction evidence="8">
        <text>3-dehydroquinate = 3-dehydroshikimate + H2O</text>
        <dbReference type="Rhea" id="RHEA:21096"/>
        <dbReference type="ChEBI" id="CHEBI:15377"/>
        <dbReference type="ChEBI" id="CHEBI:16630"/>
        <dbReference type="ChEBI" id="CHEBI:32364"/>
        <dbReference type="EC" id="4.2.1.10"/>
    </reaction>
</comment>
<evidence type="ECO:0000259" key="12">
    <source>
        <dbReference type="Pfam" id="PF18317"/>
    </source>
</evidence>
<dbReference type="SUPFAM" id="SSF51735">
    <property type="entry name" value="NAD(P)-binding Rossmann-fold domains"/>
    <property type="match status" value="1"/>
</dbReference>
<dbReference type="EMBL" id="CP030840">
    <property type="protein sequence ID" value="AXC10704.1"/>
    <property type="molecule type" value="Genomic_DNA"/>
</dbReference>
<feature type="binding site" evidence="9">
    <location>
        <begin position="261"/>
        <end position="263"/>
    </location>
    <ligand>
        <name>shikimate</name>
        <dbReference type="ChEBI" id="CHEBI:36208"/>
    </ligand>
</feature>
<comment type="similarity">
    <text evidence="9">Belongs to the shikimate dehydrogenase family.</text>
</comment>
<comment type="caution">
    <text evidence="8">Lacks conserved residue(s) required for the propagation of feature annotation.</text>
</comment>
<evidence type="ECO:0000256" key="3">
    <source>
        <dbReference type="ARBA" id="ARBA00022857"/>
    </source>
</evidence>
<feature type="binding site" evidence="9">
    <location>
        <position position="484"/>
    </location>
    <ligand>
        <name>shikimate</name>
        <dbReference type="ChEBI" id="CHEBI:36208"/>
    </ligand>
</feature>
<dbReference type="Pfam" id="PF18317">
    <property type="entry name" value="SDH_C"/>
    <property type="match status" value="1"/>
</dbReference>
<dbReference type="Proteomes" id="UP000253606">
    <property type="component" value="Chromosome"/>
</dbReference>
<accession>A0A2Z5FW29</accession>
<dbReference type="Gene3D" id="3.40.50.720">
    <property type="entry name" value="NAD(P)-binding Rossmann-like Domain"/>
    <property type="match status" value="1"/>
</dbReference>
<keyword evidence="8" id="KW-0704">Schiff base</keyword>
<comment type="pathway">
    <text evidence="1 9">Metabolic intermediate biosynthesis; chorismate biosynthesis; chorismate from D-erythrose 4-phosphate and phosphoenolpyruvate: step 4/7.</text>
</comment>
<dbReference type="GO" id="GO:0004764">
    <property type="term" value="F:shikimate 3-dehydrogenase (NADP+) activity"/>
    <property type="evidence" value="ECO:0007669"/>
    <property type="project" value="UniProtKB-UniRule"/>
</dbReference>
<dbReference type="InterPro" id="IPR041121">
    <property type="entry name" value="SDH_C"/>
</dbReference>
<keyword evidence="3 9" id="KW-0521">NADP</keyword>
<dbReference type="InterPro" id="IPR036291">
    <property type="entry name" value="NAD(P)-bd_dom_sf"/>
</dbReference>
<dbReference type="KEGG" id="abas:ACPOL_1356"/>
<feature type="binding site" evidence="9">
    <location>
        <position position="454"/>
    </location>
    <ligand>
        <name>NADP(+)</name>
        <dbReference type="ChEBI" id="CHEBI:58349"/>
    </ligand>
</feature>
<feature type="binding site" evidence="9">
    <location>
        <begin position="370"/>
        <end position="374"/>
    </location>
    <ligand>
        <name>NADP(+)</name>
        <dbReference type="ChEBI" id="CHEBI:58349"/>
    </ligand>
</feature>
<comment type="subunit">
    <text evidence="8">Homodimer.</text>
</comment>
<dbReference type="GO" id="GO:0008652">
    <property type="term" value="P:amino acid biosynthetic process"/>
    <property type="evidence" value="ECO:0007669"/>
    <property type="project" value="UniProtKB-KW"/>
</dbReference>
<dbReference type="GO" id="GO:0009423">
    <property type="term" value="P:chorismate biosynthetic process"/>
    <property type="evidence" value="ECO:0007669"/>
    <property type="project" value="UniProtKB-UniRule"/>
</dbReference>
<dbReference type="InterPro" id="IPR046346">
    <property type="entry name" value="Aminoacid_DH-like_N_sf"/>
</dbReference>
<dbReference type="InterPro" id="IPR013785">
    <property type="entry name" value="Aldolase_TIM"/>
</dbReference>
<proteinExistence type="inferred from homology"/>
<dbReference type="PANTHER" id="PTHR21089:SF1">
    <property type="entry name" value="BIFUNCTIONAL 3-DEHYDROQUINATE DEHYDRATASE_SHIKIMATE DEHYDROGENASE, CHLOROPLASTIC"/>
    <property type="match status" value="1"/>
</dbReference>
<evidence type="ECO:0000259" key="10">
    <source>
        <dbReference type="Pfam" id="PF01488"/>
    </source>
</evidence>
<dbReference type="PANTHER" id="PTHR21089">
    <property type="entry name" value="SHIKIMATE DEHYDROGENASE"/>
    <property type="match status" value="1"/>
</dbReference>
<dbReference type="HAMAP" id="MF_00214">
    <property type="entry name" value="AroD"/>
    <property type="match status" value="1"/>
</dbReference>
<keyword evidence="2 8" id="KW-0028">Amino-acid biosynthesis</keyword>
<feature type="active site" description="Proton acceptor" evidence="9">
    <location>
        <position position="310"/>
    </location>
</feature>
<evidence type="ECO:0000256" key="2">
    <source>
        <dbReference type="ARBA" id="ARBA00022605"/>
    </source>
</evidence>
<dbReference type="SUPFAM" id="SSF53223">
    <property type="entry name" value="Aminoacid dehydrogenase-like, N-terminal domain"/>
    <property type="match status" value="1"/>
</dbReference>
<dbReference type="EC" id="1.1.1.25" evidence="9"/>
<dbReference type="AlphaFoldDB" id="A0A2Z5FW29"/>
<organism evidence="13 14">
    <name type="scientific">Acidisarcina polymorpha</name>
    <dbReference type="NCBI Taxonomy" id="2211140"/>
    <lineage>
        <taxon>Bacteria</taxon>
        <taxon>Pseudomonadati</taxon>
        <taxon>Acidobacteriota</taxon>
        <taxon>Terriglobia</taxon>
        <taxon>Terriglobales</taxon>
        <taxon>Acidobacteriaceae</taxon>
        <taxon>Acidisarcina</taxon>
    </lineage>
</organism>
<protein>
    <recommendedName>
        <fullName evidence="8 9">Multifunctional fusion protein</fullName>
    </recommendedName>
    <domain>
        <recommendedName>
            <fullName evidence="8">3-dehydroquinate dehydratase</fullName>
            <shortName evidence="8">3-dehydroquinase</shortName>
            <ecNumber evidence="8">4.2.1.10</ecNumber>
        </recommendedName>
        <alternativeName>
            <fullName evidence="8">Type I DHQase</fullName>
        </alternativeName>
        <alternativeName>
            <fullName evidence="8">Type I dehydroquinase</fullName>
            <shortName evidence="8">DHQ1</shortName>
        </alternativeName>
    </domain>
    <domain>
        <recommendedName>
            <fullName evidence="9">Shikimate dehydrogenase (NADP(+))</fullName>
            <shortName evidence="9">SDH</shortName>
            <ecNumber evidence="9">1.1.1.25</ecNumber>
        </recommendedName>
    </domain>
</protein>
<dbReference type="RefSeq" id="WP_114206281.1">
    <property type="nucleotide sequence ID" value="NZ_CP030840.1"/>
</dbReference>
<evidence type="ECO:0000313" key="14">
    <source>
        <dbReference type="Proteomes" id="UP000253606"/>
    </source>
</evidence>
<gene>
    <name evidence="8" type="primary">aroD</name>
    <name evidence="9" type="synonym">aroE</name>
    <name evidence="13" type="ORF">ACPOL_1356</name>
</gene>
<comment type="function">
    <text evidence="8">Involved in the third step of the chorismate pathway, which leads to the biosynthesis of aromatic amino acids. Catalyzes the cis-dehydration of 3-dehydroquinate (DHQ) and introduces the first double bond of the aromatic ring to yield 3-dehydroshikimate.</text>
</comment>
<evidence type="ECO:0000313" key="13">
    <source>
        <dbReference type="EMBL" id="AXC10704.1"/>
    </source>
</evidence>
<keyword evidence="4 9" id="KW-0560">Oxidoreductase</keyword>
<dbReference type="Pfam" id="PF08501">
    <property type="entry name" value="Shikimate_dh_N"/>
    <property type="match status" value="1"/>
</dbReference>
<dbReference type="HAMAP" id="MF_00222">
    <property type="entry name" value="Shikimate_DH_AroE"/>
    <property type="match status" value="1"/>
</dbReference>
<dbReference type="InterPro" id="IPR011342">
    <property type="entry name" value="Shikimate_DH"/>
</dbReference>
<dbReference type="InterPro" id="IPR018508">
    <property type="entry name" value="3-dehydroquinate_DH_AS"/>
</dbReference>
<feature type="domain" description="Shikimate dehydrogenase substrate binding N-terminal" evidence="11">
    <location>
        <begin position="253"/>
        <end position="333"/>
    </location>
</feature>
<feature type="binding site" evidence="9">
    <location>
        <position position="331"/>
    </location>
    <ligand>
        <name>shikimate</name>
        <dbReference type="ChEBI" id="CHEBI:36208"/>
    </ligand>
</feature>
<comment type="pathway">
    <text evidence="8">Metabolic intermediate biosynthesis; chorismate biosynthesis; chorismate from D-erythrose 4-phosphate and phosphoenolpyruvate: step 3/7.</text>
</comment>
<feature type="binding site" evidence="9">
    <location>
        <position position="347"/>
    </location>
    <ligand>
        <name>shikimate</name>
        <dbReference type="ChEBI" id="CHEBI:36208"/>
    </ligand>
</feature>
<evidence type="ECO:0000256" key="6">
    <source>
        <dbReference type="ARBA" id="ARBA00023239"/>
    </source>
</evidence>